<comment type="subcellular location">
    <subcellularLocation>
        <location evidence="7">Cell membrane</location>
        <topology evidence="7">Single-pass membrane protein</topology>
    </subcellularLocation>
</comment>
<accession>A0A7X5UQ36</accession>
<dbReference type="EC" id="4.2.2.29" evidence="7"/>
<keyword evidence="10" id="KW-1185">Reference proteome</keyword>
<dbReference type="GO" id="GO:0008932">
    <property type="term" value="F:lytic endotransglycosylase activity"/>
    <property type="evidence" value="ECO:0007669"/>
    <property type="project" value="UniProtKB-UniRule"/>
</dbReference>
<sequence>MTSPHDGRRRAAQPPQRSAPTDRGMSQEPPQRGGPGDQQVPRRSAGRRGRRSLSEPAPAPRPPRRADERVVPPGPPPVERAPRPPARRADQRPRRRRSPNDGVPVDENPTDVLELDLDEAYDDLIDADAAGDDPDGPADDERELPRGDEDEPETGRQARHGRRFLGWLAALTVLVLLAGGAYYGARELLGFGYADYDGPGETDVLLQVEEGDSTRAIATKLAELDVVASAEAFVAASEDDQRVLGIQPGYYVVKTKLPGTDAVARLVQDEARVGQLQLRAGTQLDDITQPDGSVTPGVFSLLSKASCAELNGKSTCVRPQRLREVAATTDLAELGVPSWAAGPAAEADPRRRLEGLIAPGVYDVRPGWDARTLLSEVLRVSNVRMQAAGLPDGAGSTPHSPYQVLIIASLVEREGVEHDFGKVARVIYNRLDIRMHLGLDSTVNYVLDRPEVRTTGEDRAREGPYNTYRNYGLPPTPISAPSAEAIKAAQDPADGDYLYFVKCETNGLSCFSTTQAEHDRKAEDARNRGVY</sequence>
<keyword evidence="3 7" id="KW-1133">Transmembrane helix</keyword>
<dbReference type="GO" id="GO:0005886">
    <property type="term" value="C:plasma membrane"/>
    <property type="evidence" value="ECO:0007669"/>
    <property type="project" value="UniProtKB-SubCell"/>
</dbReference>
<dbReference type="PANTHER" id="PTHR30518">
    <property type="entry name" value="ENDOLYTIC MUREIN TRANSGLYCOSYLASE"/>
    <property type="match status" value="1"/>
</dbReference>
<name>A0A7X5UQ36_9PSEU</name>
<evidence type="ECO:0000313" key="10">
    <source>
        <dbReference type="Proteomes" id="UP000545493"/>
    </source>
</evidence>
<feature type="site" description="Important for catalytic activity" evidence="7">
    <location>
        <position position="414"/>
    </location>
</feature>
<dbReference type="Gene3D" id="3.30.1490.480">
    <property type="entry name" value="Endolytic murein transglycosylase"/>
    <property type="match status" value="1"/>
</dbReference>
<feature type="region of interest" description="Disordered" evidence="8">
    <location>
        <begin position="1"/>
        <end position="111"/>
    </location>
</feature>
<evidence type="ECO:0000256" key="4">
    <source>
        <dbReference type="ARBA" id="ARBA00023136"/>
    </source>
</evidence>
<feature type="compositionally biased region" description="Acidic residues" evidence="8">
    <location>
        <begin position="126"/>
        <end position="152"/>
    </location>
</feature>
<evidence type="ECO:0000256" key="8">
    <source>
        <dbReference type="SAM" id="MobiDB-lite"/>
    </source>
</evidence>
<evidence type="ECO:0000256" key="1">
    <source>
        <dbReference type="ARBA" id="ARBA00022475"/>
    </source>
</evidence>
<dbReference type="EMBL" id="JAAOYM010000001">
    <property type="protein sequence ID" value="NIJ11654.1"/>
    <property type="molecule type" value="Genomic_DNA"/>
</dbReference>
<gene>
    <name evidence="7" type="primary">mltG</name>
    <name evidence="9" type="ORF">FHU38_001998</name>
</gene>
<comment type="catalytic activity">
    <reaction evidence="7">
        <text>a peptidoglycan chain = a peptidoglycan chain with N-acetyl-1,6-anhydromuramyl-[peptide] at the reducing end + a peptidoglycan chain with N-acetylglucosamine at the non-reducing end.</text>
        <dbReference type="EC" id="4.2.2.29"/>
    </reaction>
</comment>
<evidence type="ECO:0000256" key="2">
    <source>
        <dbReference type="ARBA" id="ARBA00022692"/>
    </source>
</evidence>
<dbReference type="Pfam" id="PF02618">
    <property type="entry name" value="YceG"/>
    <property type="match status" value="1"/>
</dbReference>
<dbReference type="InterPro" id="IPR003770">
    <property type="entry name" value="MLTG-like"/>
</dbReference>
<proteinExistence type="inferred from homology"/>
<keyword evidence="6 7" id="KW-0961">Cell wall biogenesis/degradation</keyword>
<evidence type="ECO:0000256" key="5">
    <source>
        <dbReference type="ARBA" id="ARBA00023239"/>
    </source>
</evidence>
<keyword evidence="4 7" id="KW-0472">Membrane</keyword>
<keyword evidence="1 7" id="KW-1003">Cell membrane</keyword>
<dbReference type="HAMAP" id="MF_02065">
    <property type="entry name" value="MltG"/>
    <property type="match status" value="1"/>
</dbReference>
<comment type="similarity">
    <text evidence="7">Belongs to the transglycosylase MltG family.</text>
</comment>
<dbReference type="GO" id="GO:0071555">
    <property type="term" value="P:cell wall organization"/>
    <property type="evidence" value="ECO:0007669"/>
    <property type="project" value="UniProtKB-KW"/>
</dbReference>
<evidence type="ECO:0000313" key="9">
    <source>
        <dbReference type="EMBL" id="NIJ11654.1"/>
    </source>
</evidence>
<comment type="caution">
    <text evidence="9">The sequence shown here is derived from an EMBL/GenBank/DDBJ whole genome shotgun (WGS) entry which is preliminary data.</text>
</comment>
<dbReference type="Proteomes" id="UP000545493">
    <property type="component" value="Unassembled WGS sequence"/>
</dbReference>
<feature type="region of interest" description="Disordered" evidence="8">
    <location>
        <begin position="126"/>
        <end position="158"/>
    </location>
</feature>
<evidence type="ECO:0000256" key="7">
    <source>
        <dbReference type="HAMAP-Rule" id="MF_02065"/>
    </source>
</evidence>
<evidence type="ECO:0000256" key="3">
    <source>
        <dbReference type="ARBA" id="ARBA00022989"/>
    </source>
</evidence>
<comment type="function">
    <text evidence="7">Functions as a peptidoglycan terminase that cleaves nascent peptidoglycan strands endolytically to terminate their elongation.</text>
</comment>
<feature type="transmembrane region" description="Helical" evidence="7">
    <location>
        <begin position="164"/>
        <end position="185"/>
    </location>
</feature>
<keyword evidence="5 7" id="KW-0456">Lyase</keyword>
<dbReference type="NCBIfam" id="TIGR00247">
    <property type="entry name" value="endolytic transglycosylase MltG"/>
    <property type="match status" value="1"/>
</dbReference>
<protein>
    <recommendedName>
        <fullName evidence="7">Endolytic murein transglycosylase</fullName>
        <ecNumber evidence="7">4.2.2.29</ecNumber>
    </recommendedName>
    <alternativeName>
        <fullName evidence="7">Peptidoglycan lytic transglycosylase</fullName>
    </alternativeName>
    <alternativeName>
        <fullName evidence="7">Peptidoglycan polymerization terminase</fullName>
    </alternativeName>
</protein>
<dbReference type="AlphaFoldDB" id="A0A7X5UQ36"/>
<dbReference type="GO" id="GO:0009252">
    <property type="term" value="P:peptidoglycan biosynthetic process"/>
    <property type="evidence" value="ECO:0007669"/>
    <property type="project" value="UniProtKB-UniRule"/>
</dbReference>
<dbReference type="RefSeq" id="WP_167169283.1">
    <property type="nucleotide sequence ID" value="NZ_JAAOYM010000001.1"/>
</dbReference>
<keyword evidence="2 7" id="KW-0812">Transmembrane</keyword>
<reference evidence="9 10" key="1">
    <citation type="submission" date="2020-03" db="EMBL/GenBank/DDBJ databases">
        <title>Sequencing the genomes of 1000 actinobacteria strains.</title>
        <authorList>
            <person name="Klenk H.-P."/>
        </authorList>
    </citation>
    <scope>NUCLEOTIDE SEQUENCE [LARGE SCALE GENOMIC DNA]</scope>
    <source>
        <strain evidence="9 10">DSM 45685</strain>
    </source>
</reference>
<evidence type="ECO:0000256" key="6">
    <source>
        <dbReference type="ARBA" id="ARBA00023316"/>
    </source>
</evidence>
<dbReference type="PANTHER" id="PTHR30518:SF2">
    <property type="entry name" value="ENDOLYTIC MUREIN TRANSGLYCOSYLASE"/>
    <property type="match status" value="1"/>
</dbReference>
<organism evidence="9 10">
    <name type="scientific">Saccharomonospora amisosensis</name>
    <dbReference type="NCBI Taxonomy" id="1128677"/>
    <lineage>
        <taxon>Bacteria</taxon>
        <taxon>Bacillati</taxon>
        <taxon>Actinomycetota</taxon>
        <taxon>Actinomycetes</taxon>
        <taxon>Pseudonocardiales</taxon>
        <taxon>Pseudonocardiaceae</taxon>
        <taxon>Saccharomonospora</taxon>
    </lineage>
</organism>